<dbReference type="RefSeq" id="WP_092475043.1">
    <property type="nucleotide sequence ID" value="NZ_FOOX01000023.1"/>
</dbReference>
<accession>A0A1I2YXA0</accession>
<protein>
    <submittedName>
        <fullName evidence="1">Uncharacterized protein</fullName>
    </submittedName>
</protein>
<proteinExistence type="predicted"/>
<evidence type="ECO:0000313" key="1">
    <source>
        <dbReference type="EMBL" id="SFH30045.1"/>
    </source>
</evidence>
<reference evidence="2" key="1">
    <citation type="submission" date="2016-10" db="EMBL/GenBank/DDBJ databases">
        <authorList>
            <person name="Varghese N."/>
            <person name="Submissions S."/>
        </authorList>
    </citation>
    <scope>NUCLEOTIDE SEQUENCE [LARGE SCALE GENOMIC DNA]</scope>
    <source>
        <strain evidence="2">DSM 17038</strain>
    </source>
</reference>
<dbReference type="AlphaFoldDB" id="A0A1I2YXA0"/>
<dbReference type="STRING" id="341036.SAMN05660649_04661"/>
<organism evidence="1 2">
    <name type="scientific">Desulfotruncus arcticus DSM 17038</name>
    <dbReference type="NCBI Taxonomy" id="1121424"/>
    <lineage>
        <taxon>Bacteria</taxon>
        <taxon>Bacillati</taxon>
        <taxon>Bacillota</taxon>
        <taxon>Clostridia</taxon>
        <taxon>Eubacteriales</taxon>
        <taxon>Desulfallaceae</taxon>
        <taxon>Desulfotruncus</taxon>
    </lineage>
</organism>
<gene>
    <name evidence="1" type="ORF">SAMN05660649_04661</name>
</gene>
<name>A0A1I2YXA0_9FIRM</name>
<dbReference type="EMBL" id="FOOX01000023">
    <property type="protein sequence ID" value="SFH30045.1"/>
    <property type="molecule type" value="Genomic_DNA"/>
</dbReference>
<evidence type="ECO:0000313" key="2">
    <source>
        <dbReference type="Proteomes" id="UP000199337"/>
    </source>
</evidence>
<sequence length="59" mass="6210">MQNKTEAIKAALSKAAQEGKLSCTAARKLAADLGVSPKEIGKVADELEIKIFACELGCF</sequence>
<dbReference type="OrthoDB" id="9802573at2"/>
<keyword evidence="2" id="KW-1185">Reference proteome</keyword>
<dbReference type="Proteomes" id="UP000199337">
    <property type="component" value="Unassembled WGS sequence"/>
</dbReference>